<dbReference type="GO" id="GO:0000122">
    <property type="term" value="P:negative regulation of transcription by RNA polymerase II"/>
    <property type="evidence" value="ECO:0007669"/>
    <property type="project" value="TreeGrafter"/>
</dbReference>
<dbReference type="InterPro" id="IPR038227">
    <property type="entry name" value="PUFD_som_sf"/>
</dbReference>
<keyword evidence="2" id="KW-0040">ANK repeat</keyword>
<dbReference type="RefSeq" id="XP_031566535.1">
    <property type="nucleotide sequence ID" value="XM_031710675.1"/>
</dbReference>
<feature type="region of interest" description="Disordered" evidence="4">
    <location>
        <begin position="779"/>
        <end position="1083"/>
    </location>
</feature>
<protein>
    <submittedName>
        <fullName evidence="6">Uncharacterized protein LOC116301593 isoform X1</fullName>
    </submittedName>
</protein>
<dbReference type="PANTHER" id="PTHR24117:SF9">
    <property type="entry name" value="BCL-6 COREPRESSOR PCGF1 BINDING DOMAIN-CONTAINING PROTEIN"/>
    <property type="match status" value="1"/>
</dbReference>
<dbReference type="SUPFAM" id="SSF48403">
    <property type="entry name" value="Ankyrin repeat"/>
    <property type="match status" value="1"/>
</dbReference>
<feature type="compositionally biased region" description="Polar residues" evidence="4">
    <location>
        <begin position="116"/>
        <end position="126"/>
    </location>
</feature>
<feature type="compositionally biased region" description="Low complexity" evidence="4">
    <location>
        <begin position="686"/>
        <end position="696"/>
    </location>
</feature>
<dbReference type="InParanoid" id="A0A6P8IIN9"/>
<evidence type="ECO:0000256" key="1">
    <source>
        <dbReference type="ARBA" id="ARBA00034703"/>
    </source>
</evidence>
<dbReference type="GO" id="GO:0005634">
    <property type="term" value="C:nucleus"/>
    <property type="evidence" value="ECO:0007669"/>
    <property type="project" value="TreeGrafter"/>
</dbReference>
<feature type="compositionally biased region" description="Basic residues" evidence="4">
    <location>
        <begin position="1022"/>
        <end position="1035"/>
    </location>
</feature>
<evidence type="ECO:0000313" key="5">
    <source>
        <dbReference type="Proteomes" id="UP000515163"/>
    </source>
</evidence>
<reference evidence="6" key="1">
    <citation type="submission" date="2025-08" db="UniProtKB">
        <authorList>
            <consortium name="RefSeq"/>
        </authorList>
    </citation>
    <scope>IDENTIFICATION</scope>
    <source>
        <tissue evidence="6">Tentacle</tissue>
    </source>
</reference>
<evidence type="ECO:0000256" key="4">
    <source>
        <dbReference type="SAM" id="MobiDB-lite"/>
    </source>
</evidence>
<dbReference type="PROSITE" id="PS50297">
    <property type="entry name" value="ANK_REP_REGION"/>
    <property type="match status" value="3"/>
</dbReference>
<gene>
    <name evidence="6" type="primary">LOC116301593</name>
</gene>
<keyword evidence="5" id="KW-1185">Reference proteome</keyword>
<feature type="compositionally biased region" description="Basic and acidic residues" evidence="4">
    <location>
        <begin position="819"/>
        <end position="851"/>
    </location>
</feature>
<name>A0A6P8IIN9_ACTTE</name>
<feature type="region of interest" description="Disordered" evidence="4">
    <location>
        <begin position="670"/>
        <end position="767"/>
    </location>
</feature>
<feature type="region of interest" description="Disordered" evidence="4">
    <location>
        <begin position="116"/>
        <end position="141"/>
    </location>
</feature>
<dbReference type="Pfam" id="PF12796">
    <property type="entry name" value="Ank_2"/>
    <property type="match status" value="1"/>
</dbReference>
<feature type="compositionally biased region" description="Basic residues" evidence="4">
    <location>
        <begin position="872"/>
        <end position="884"/>
    </location>
</feature>
<organism evidence="5 6">
    <name type="scientific">Actinia tenebrosa</name>
    <name type="common">Australian red waratah sea anemone</name>
    <dbReference type="NCBI Taxonomy" id="6105"/>
    <lineage>
        <taxon>Eukaryota</taxon>
        <taxon>Metazoa</taxon>
        <taxon>Cnidaria</taxon>
        <taxon>Anthozoa</taxon>
        <taxon>Hexacorallia</taxon>
        <taxon>Actiniaria</taxon>
        <taxon>Actiniidae</taxon>
        <taxon>Actinia</taxon>
    </lineage>
</organism>
<feature type="compositionally biased region" description="Basic and acidic residues" evidence="4">
    <location>
        <begin position="779"/>
        <end position="799"/>
    </location>
</feature>
<feature type="compositionally biased region" description="Low complexity" evidence="4">
    <location>
        <begin position="721"/>
        <end position="731"/>
    </location>
</feature>
<accession>A0A6P8IIN9</accession>
<feature type="compositionally biased region" description="Basic and acidic residues" evidence="4">
    <location>
        <begin position="919"/>
        <end position="939"/>
    </location>
</feature>
<evidence type="ECO:0000256" key="2">
    <source>
        <dbReference type="PROSITE-ProRule" id="PRU00023"/>
    </source>
</evidence>
<dbReference type="PANTHER" id="PTHR24117">
    <property type="entry name" value="AGAP007537-PB"/>
    <property type="match status" value="1"/>
</dbReference>
<feature type="compositionally biased region" description="Polar residues" evidence="4">
    <location>
        <begin position="1044"/>
        <end position="1072"/>
    </location>
</feature>
<feature type="coiled-coil region" evidence="3">
    <location>
        <begin position="1172"/>
        <end position="1199"/>
    </location>
</feature>
<feature type="compositionally biased region" description="Basic and acidic residues" evidence="4">
    <location>
        <begin position="985"/>
        <end position="1002"/>
    </location>
</feature>
<feature type="region of interest" description="Disordered" evidence="4">
    <location>
        <begin position="31"/>
        <end position="64"/>
    </location>
</feature>
<dbReference type="GO" id="GO:0003714">
    <property type="term" value="F:transcription corepressor activity"/>
    <property type="evidence" value="ECO:0007669"/>
    <property type="project" value="TreeGrafter"/>
</dbReference>
<dbReference type="SMART" id="SM00248">
    <property type="entry name" value="ANK"/>
    <property type="match status" value="3"/>
</dbReference>
<comment type="similarity">
    <text evidence="1">Belongs to the BCOR family.</text>
</comment>
<dbReference type="Gene3D" id="3.10.260.40">
    <property type="entry name" value="BCL-6 corepressor, PCGF1 binding domain"/>
    <property type="match status" value="1"/>
</dbReference>
<dbReference type="GeneID" id="116301593"/>
<evidence type="ECO:0000313" key="6">
    <source>
        <dbReference type="RefSeq" id="XP_031566535.1"/>
    </source>
</evidence>
<dbReference type="InterPro" id="IPR002110">
    <property type="entry name" value="Ankyrin_rpt"/>
</dbReference>
<feature type="compositionally biased region" description="Basic and acidic residues" evidence="4">
    <location>
        <begin position="1011"/>
        <end position="1021"/>
    </location>
</feature>
<feature type="compositionally biased region" description="Basic and acidic residues" evidence="4">
    <location>
        <begin position="155"/>
        <end position="172"/>
    </location>
</feature>
<feature type="compositionally biased region" description="Polar residues" evidence="4">
    <location>
        <begin position="89"/>
        <end position="99"/>
    </location>
</feature>
<sequence>MASDNTSSICDILGTPNVSKLSSNVEEIEKTHPDALEDSNTVSVKPILNQDTPPPSENSTIKSSLEISAVPKPNNLFEILIKKVESVNNSTLEESSCTTERTKEQRSIDTNIKTTTEMNGTLSNGEAGSENHEQENGMQSNLSSHRSIFEHLRKNFRVSEDSPRTTPEESSRQSETLPTRPSDKDVTSSFGTTVNESTSRETDFDGENTSRSTVKAQMNSILVENNSISTSESCNTNENCQELNLNDGKDFPFTKRLKWISQRSREGSPSLLQQQQMPIEVEQENVITSVISSSYDDETATKKTNGISMDSTRTSVIKSAVAPHSPKELGFQPLLNDNQSTTCGSVSLRLHDGKTEVTQVLRGSDNVKSLETVRTPANDVHFVLDSSPSRVLELSRSVTSTNGNVKIPSENSRNLVTETGQFHVLPAESRKQVYSVVRSPSLNGGFVNGVARTTGKKFINLNEQNPQIFNDEQRLPINGNYVPQSTVDLSSTIYSKSPIHSKAFSPMWDRRSVVTSSLPIHRVPASVQLCYDNGFTATSTFGSPVYHPRTRGSPVVYGSQNQLFQPLQMQPRQEMNYSTRFYQNPGVTAVSQNILYSCNEYITKSPPPYTVSERVFRPVSPQWPQVLYTTNMSSGANSFAQVIKSEPTISDEDRDEYSYACALHESANSPDIERMLGSESPDKNISTENSSSSSEISSKESKYSKLKPSIEFISSHERTTSHSTSSTSSETARYSKRVTEFPRTTSPGSARTDIRYGDSSPKTDSLTSRCCEKVVKATKEDSLDSCKKEKIKNEPKEDETNSAIEQQKKRKTNLNVIHKRLEPKLPSPERETSSGDLYRDPSKLTREERALQRAMMQFSEMEMKEKVAPALPKKKRVKKNKTNKNKNVETNPVERKGKLASSTWLLNVKRKQRNWLANRESKLKKSKEEPSDSVKKPSEDSPGVKVEPQLSICVQTEQNKKTLIKKRKRNDDQNHKNTSRKHREFPKERKTNQSEKVFKETIEVSTNPGEPHLDTPTDDPPKKKKKKIKKLIKKRRENEEHDSTTQLTSKNHVVDTDTLTSGNSNMLQPTTNSRKRSLDSSIERSHRVKTYMLVPSYQGFKDFQPIVIKSRTRNKRNVQPDETAKSSEKPNVPLLVVESVNSKPVKEMVVAETEEVQRLVTECLRMHGKWHGDELEQALKREETRLNEEENKHRDTKRLSVNRTTGETILHKAARLGYDEVVKQCILRGADPNARDNAGWTPLHEACARGKLAVVRVLARYGANVNAASNDGIRPIHDAAEAGHVNVIRVLLSYGADPMLATYAGNNALACAKEPKTKKFLRDYCIDVGLENPINIEDKTDGWEFSCSTRLSDASEFPDRVSGIWEDIPDCSDSFVPEFEVSDKPHLTTYNLPVLKDDVVVGRRNYILVQEFYDSGLVAKTTIQKKIKNIETLKMPWSRFLDIISENHLGVKPSYSPEGSSKDEPTAELIPLNYTIRRLLGIRIERCR</sequence>
<dbReference type="Gene3D" id="1.25.40.20">
    <property type="entry name" value="Ankyrin repeat-containing domain"/>
    <property type="match status" value="1"/>
</dbReference>
<dbReference type="InterPro" id="IPR036770">
    <property type="entry name" value="Ankyrin_rpt-contain_sf"/>
</dbReference>
<dbReference type="KEGG" id="aten:116301593"/>
<feature type="region of interest" description="Disordered" evidence="4">
    <location>
        <begin position="155"/>
        <end position="212"/>
    </location>
</feature>
<evidence type="ECO:0000256" key="3">
    <source>
        <dbReference type="SAM" id="Coils"/>
    </source>
</evidence>
<feature type="compositionally biased region" description="Basic and acidic residues" evidence="4">
    <location>
        <begin position="671"/>
        <end position="682"/>
    </location>
</feature>
<feature type="compositionally biased region" description="Polar residues" evidence="4">
    <location>
        <begin position="187"/>
        <end position="197"/>
    </location>
</feature>
<feature type="region of interest" description="Disordered" evidence="4">
    <location>
        <begin position="89"/>
        <end position="108"/>
    </location>
</feature>
<proteinExistence type="inferred from homology"/>
<feature type="repeat" description="ANK" evidence="2">
    <location>
        <begin position="1205"/>
        <end position="1237"/>
    </location>
</feature>
<dbReference type="Proteomes" id="UP000515163">
    <property type="component" value="Unplaced"/>
</dbReference>
<dbReference type="InterPro" id="IPR047144">
    <property type="entry name" value="BCOR-like"/>
</dbReference>
<dbReference type="PROSITE" id="PS50088">
    <property type="entry name" value="ANK_REPEAT"/>
    <property type="match status" value="3"/>
</dbReference>
<keyword evidence="3" id="KW-0175">Coiled coil</keyword>
<feature type="repeat" description="ANK" evidence="2">
    <location>
        <begin position="1271"/>
        <end position="1303"/>
    </location>
</feature>
<dbReference type="OrthoDB" id="3666223at2759"/>
<feature type="repeat" description="ANK" evidence="2">
    <location>
        <begin position="1238"/>
        <end position="1270"/>
    </location>
</feature>